<accession>A0A9W6P3Z7</accession>
<dbReference type="AlphaFoldDB" id="A0A9W6P3Z7"/>
<dbReference type="Gene3D" id="3.30.300.20">
    <property type="match status" value="1"/>
</dbReference>
<dbReference type="Proteomes" id="UP001165092">
    <property type="component" value="Unassembled WGS sequence"/>
</dbReference>
<dbReference type="InterPro" id="IPR052707">
    <property type="entry name" value="OsmC_Ohr_Peroxiredoxin"/>
</dbReference>
<dbReference type="InterPro" id="IPR015946">
    <property type="entry name" value="KH_dom-like_a/b"/>
</dbReference>
<gene>
    <name evidence="1" type="ORF">Nans01_10870</name>
</gene>
<dbReference type="InterPro" id="IPR036102">
    <property type="entry name" value="OsmC/Ohrsf"/>
</dbReference>
<evidence type="ECO:0000313" key="2">
    <source>
        <dbReference type="Proteomes" id="UP001165092"/>
    </source>
</evidence>
<dbReference type="Pfam" id="PF02566">
    <property type="entry name" value="OsmC"/>
    <property type="match status" value="1"/>
</dbReference>
<dbReference type="PANTHER" id="PTHR42830:SF2">
    <property type="entry name" value="OSMC_OHR FAMILY PROTEIN"/>
    <property type="match status" value="1"/>
</dbReference>
<protein>
    <submittedName>
        <fullName evidence="1">Peroxiredoxin</fullName>
    </submittedName>
</protein>
<comment type="caution">
    <text evidence="1">The sequence shown here is derived from an EMBL/GenBank/DDBJ whole genome shotgun (WGS) entry which is preliminary data.</text>
</comment>
<sequence>MGIRPKEHHYEVRVRWTGNTGSGTASYRGYERSHEVEAQGKPVLLGSADPSFRGDESCWNPEELLVAALAQCHMLSYFAVAAMAGVNVLDYRDSATAVMVTNPGGSGQFTRVTLHPQVLVAEESMIETATSLHVKAGELCFIARSVNFPVEHEPVVRARS</sequence>
<evidence type="ECO:0000313" key="1">
    <source>
        <dbReference type="EMBL" id="GLU46736.1"/>
    </source>
</evidence>
<name>A0A9W6P3Z7_9ACTN</name>
<reference evidence="1" key="1">
    <citation type="submission" date="2023-02" db="EMBL/GenBank/DDBJ databases">
        <title>Nocardiopsis ansamitocini NBRC 112285.</title>
        <authorList>
            <person name="Ichikawa N."/>
            <person name="Sato H."/>
            <person name="Tonouchi N."/>
        </authorList>
    </citation>
    <scope>NUCLEOTIDE SEQUENCE</scope>
    <source>
        <strain evidence="1">NBRC 112285</strain>
    </source>
</reference>
<keyword evidence="2" id="KW-1185">Reference proteome</keyword>
<dbReference type="SUPFAM" id="SSF82784">
    <property type="entry name" value="OsmC-like"/>
    <property type="match status" value="1"/>
</dbReference>
<dbReference type="InterPro" id="IPR003718">
    <property type="entry name" value="OsmC/Ohr_fam"/>
</dbReference>
<proteinExistence type="predicted"/>
<dbReference type="EMBL" id="BSQG01000001">
    <property type="protein sequence ID" value="GLU46736.1"/>
    <property type="molecule type" value="Genomic_DNA"/>
</dbReference>
<organism evidence="1 2">
    <name type="scientific">Nocardiopsis ansamitocini</name>
    <dbReference type="NCBI Taxonomy" id="1670832"/>
    <lineage>
        <taxon>Bacteria</taxon>
        <taxon>Bacillati</taxon>
        <taxon>Actinomycetota</taxon>
        <taxon>Actinomycetes</taxon>
        <taxon>Streptosporangiales</taxon>
        <taxon>Nocardiopsidaceae</taxon>
        <taxon>Nocardiopsis</taxon>
    </lineage>
</organism>
<dbReference type="PANTHER" id="PTHR42830">
    <property type="entry name" value="OSMOTICALLY INDUCIBLE FAMILY PROTEIN"/>
    <property type="match status" value="1"/>
</dbReference>